<evidence type="ECO:0000256" key="4">
    <source>
        <dbReference type="ARBA" id="ARBA00023136"/>
    </source>
</evidence>
<keyword evidence="5" id="KW-0325">Glycoprotein</keyword>
<dbReference type="GO" id="GO:0005886">
    <property type="term" value="C:plasma membrane"/>
    <property type="evidence" value="ECO:0007669"/>
    <property type="project" value="InterPro"/>
</dbReference>
<evidence type="ECO:0000256" key="3">
    <source>
        <dbReference type="ARBA" id="ARBA00022729"/>
    </source>
</evidence>
<name>A0A974H2Y8_XENLA</name>
<evidence type="ECO:0000259" key="7">
    <source>
        <dbReference type="SMART" id="SM01352"/>
    </source>
</evidence>
<sequence length="373" mass="41645">MATPLLSIAVFGVQPCAYCTYVKHKLCLFFAALASGNRIREVPPPSHQHYGADRLTWEPQCQYQLRHLQDGARITALLPPNIEGHWISTGMENIPFWARRGSWWVHLTIQRVTVGMYCPLVVNHHVHPCPACMEIYRADEHRPPTLPHTPHPPAHLIGKWVSGQCEVRPAVLFLTRYLTFHGDNRTWEGFYYHYADPLCKQPTFTLYASGHYTKGFHSQPVKGGTELVFQVNRARVTSLSHATVQMLNASRPGSCGVVGNWVVGEEQDITETGGCEALGIHLPHTEYELFKVEQDGSGRHLLYLGERPTDGSSPDSPNKRPTSYQPPLIQCAGESTVSSKHSHLVDLTPSRAPILNPHSVLCSALLIAAHILR</sequence>
<keyword evidence="2" id="KW-0812">Transmembrane</keyword>
<evidence type="ECO:0000256" key="5">
    <source>
        <dbReference type="ARBA" id="ARBA00023180"/>
    </source>
</evidence>
<dbReference type="GO" id="GO:0017147">
    <property type="term" value="F:Wnt-protein binding"/>
    <property type="evidence" value="ECO:0007669"/>
    <property type="project" value="InterPro"/>
</dbReference>
<evidence type="ECO:0000313" key="9">
    <source>
        <dbReference type="Proteomes" id="UP000694892"/>
    </source>
</evidence>
<keyword evidence="4" id="KW-0472">Membrane</keyword>
<comment type="subcellular location">
    <subcellularLocation>
        <location evidence="1">Membrane</location>
        <topology evidence="1">Single-pass membrane protein</topology>
    </subcellularLocation>
</comment>
<dbReference type="AlphaFoldDB" id="A0A974H2Y8"/>
<dbReference type="Pfam" id="PF14921">
    <property type="entry name" value="APCDDC"/>
    <property type="match status" value="2"/>
</dbReference>
<dbReference type="GO" id="GO:0030178">
    <property type="term" value="P:negative regulation of Wnt signaling pathway"/>
    <property type="evidence" value="ECO:0007669"/>
    <property type="project" value="InterPro"/>
</dbReference>
<dbReference type="InterPro" id="IPR029405">
    <property type="entry name" value="APCDD1_dom"/>
</dbReference>
<feature type="compositionally biased region" description="Polar residues" evidence="6">
    <location>
        <begin position="310"/>
        <end position="325"/>
    </location>
</feature>
<evidence type="ECO:0000313" key="8">
    <source>
        <dbReference type="EMBL" id="OCT62476.1"/>
    </source>
</evidence>
<reference evidence="9" key="1">
    <citation type="journal article" date="2016" name="Nature">
        <title>Genome evolution in the allotetraploid frog Xenopus laevis.</title>
        <authorList>
            <person name="Session A.M."/>
            <person name="Uno Y."/>
            <person name="Kwon T."/>
            <person name="Chapman J.A."/>
            <person name="Toyoda A."/>
            <person name="Takahashi S."/>
            <person name="Fukui A."/>
            <person name="Hikosaka A."/>
            <person name="Suzuki A."/>
            <person name="Kondo M."/>
            <person name="van Heeringen S.J."/>
            <person name="Quigley I."/>
            <person name="Heinz S."/>
            <person name="Ogino H."/>
            <person name="Ochi H."/>
            <person name="Hellsten U."/>
            <person name="Lyons J.B."/>
            <person name="Simakov O."/>
            <person name="Putnam N."/>
            <person name="Stites J."/>
            <person name="Kuroki Y."/>
            <person name="Tanaka T."/>
            <person name="Michiue T."/>
            <person name="Watanabe M."/>
            <person name="Bogdanovic O."/>
            <person name="Lister R."/>
            <person name="Georgiou G."/>
            <person name="Paranjpe S.S."/>
            <person name="van Kruijsbergen I."/>
            <person name="Shu S."/>
            <person name="Carlson J."/>
            <person name="Kinoshita T."/>
            <person name="Ohta Y."/>
            <person name="Mawaribuchi S."/>
            <person name="Jenkins J."/>
            <person name="Grimwood J."/>
            <person name="Schmutz J."/>
            <person name="Mitros T."/>
            <person name="Mozaffari S.V."/>
            <person name="Suzuki Y."/>
            <person name="Haramoto Y."/>
            <person name="Yamamoto T.S."/>
            <person name="Takagi C."/>
            <person name="Heald R."/>
            <person name="Miller K."/>
            <person name="Haudenschild C."/>
            <person name="Kitzman J."/>
            <person name="Nakayama T."/>
            <person name="Izutsu Y."/>
            <person name="Robert J."/>
            <person name="Fortriede J."/>
            <person name="Burns K."/>
            <person name="Lotay V."/>
            <person name="Karimi K."/>
            <person name="Yasuoka Y."/>
            <person name="Dichmann D.S."/>
            <person name="Flajnik M.F."/>
            <person name="Houston D.W."/>
            <person name="Shendure J."/>
            <person name="DuPasquier L."/>
            <person name="Vize P.D."/>
            <person name="Zorn A.M."/>
            <person name="Ito M."/>
            <person name="Marcotte E.M."/>
            <person name="Wallingford J.B."/>
            <person name="Ito Y."/>
            <person name="Asashima M."/>
            <person name="Ueno N."/>
            <person name="Matsuda Y."/>
            <person name="Veenstra G.J."/>
            <person name="Fujiyama A."/>
            <person name="Harland R.M."/>
            <person name="Taira M."/>
            <person name="Rokhsar D.S."/>
        </authorList>
    </citation>
    <scope>NUCLEOTIDE SEQUENCE [LARGE SCALE GENOMIC DNA]</scope>
    <source>
        <strain evidence="9">J</strain>
    </source>
</reference>
<evidence type="ECO:0000256" key="1">
    <source>
        <dbReference type="ARBA" id="ARBA00004167"/>
    </source>
</evidence>
<dbReference type="EMBL" id="CM004482">
    <property type="protein sequence ID" value="OCT62476.1"/>
    <property type="molecule type" value="Genomic_DNA"/>
</dbReference>
<feature type="region of interest" description="Disordered" evidence="6">
    <location>
        <begin position="303"/>
        <end position="325"/>
    </location>
</feature>
<organism evidence="8 9">
    <name type="scientific">Xenopus laevis</name>
    <name type="common">African clawed frog</name>
    <dbReference type="NCBI Taxonomy" id="8355"/>
    <lineage>
        <taxon>Eukaryota</taxon>
        <taxon>Metazoa</taxon>
        <taxon>Chordata</taxon>
        <taxon>Craniata</taxon>
        <taxon>Vertebrata</taxon>
        <taxon>Euteleostomi</taxon>
        <taxon>Amphibia</taxon>
        <taxon>Batrachia</taxon>
        <taxon>Anura</taxon>
        <taxon>Pipoidea</taxon>
        <taxon>Pipidae</taxon>
        <taxon>Xenopodinae</taxon>
        <taxon>Xenopus</taxon>
        <taxon>Xenopus</taxon>
    </lineage>
</organism>
<feature type="domain" description="APCDD1" evidence="7">
    <location>
        <begin position="131"/>
        <end position="357"/>
    </location>
</feature>
<protein>
    <recommendedName>
        <fullName evidence="7">APCDD1 domain-containing protein</fullName>
    </recommendedName>
</protein>
<evidence type="ECO:0000256" key="2">
    <source>
        <dbReference type="ARBA" id="ARBA00022692"/>
    </source>
</evidence>
<dbReference type="PANTHER" id="PTHR31021">
    <property type="entry name" value="ADENOMATOSIS POLYPOSIS COLI DOWN-REGULATED 1"/>
    <property type="match status" value="1"/>
</dbReference>
<keyword evidence="3" id="KW-0732">Signal</keyword>
<dbReference type="PANTHER" id="PTHR31021:SF3">
    <property type="entry name" value="PROTEIN APCDD1-LIKE"/>
    <property type="match status" value="1"/>
</dbReference>
<gene>
    <name evidence="8" type="ORF">XELAEV_18043558mg</name>
</gene>
<accession>A0A974H2Y8</accession>
<proteinExistence type="predicted"/>
<evidence type="ECO:0000256" key="6">
    <source>
        <dbReference type="SAM" id="MobiDB-lite"/>
    </source>
</evidence>
<dbReference type="SMART" id="SM01352">
    <property type="entry name" value="APCDDC"/>
    <property type="match status" value="1"/>
</dbReference>
<dbReference type="InterPro" id="IPR042425">
    <property type="entry name" value="APCDD1"/>
</dbReference>
<dbReference type="Proteomes" id="UP000694892">
    <property type="component" value="Chromosome 9_10L"/>
</dbReference>